<dbReference type="Pfam" id="PF07635">
    <property type="entry name" value="PSCyt1"/>
    <property type="match status" value="1"/>
</dbReference>
<sequence length="148" mass="15922">MREVAWLLVIVLIVFGCPGKTKVSPAKSEPGNELMSTPTTPTVAAGQDSLKVAPASREVSFRNDVLPIIRKLAADCHTAEDPAGNYVLDSYEDIMAGGSDSIPNVIPGKPDSSLLLIYLMKGHPFGKKPAPEQLEVIREWILQGAKNN</sequence>
<gene>
    <name evidence="3" type="ORF">ENX16_06110</name>
</gene>
<comment type="caution">
    <text evidence="3">The sequence shown here is derived from an EMBL/GenBank/DDBJ whole genome shotgun (WGS) entry which is preliminary data.</text>
</comment>
<name>A0A7V3PUL6_UNCW3</name>
<protein>
    <recommendedName>
        <fullName evidence="2">Cytochrome C Planctomycete-type domain-containing protein</fullName>
    </recommendedName>
</protein>
<dbReference type="PROSITE" id="PS51257">
    <property type="entry name" value="PROKAR_LIPOPROTEIN"/>
    <property type="match status" value="1"/>
</dbReference>
<evidence type="ECO:0000313" key="3">
    <source>
        <dbReference type="EMBL" id="HGD13633.1"/>
    </source>
</evidence>
<evidence type="ECO:0000259" key="2">
    <source>
        <dbReference type="Pfam" id="PF07635"/>
    </source>
</evidence>
<dbReference type="EMBL" id="DTMZ01000143">
    <property type="protein sequence ID" value="HGD13633.1"/>
    <property type="molecule type" value="Genomic_DNA"/>
</dbReference>
<feature type="domain" description="Cytochrome C Planctomycete-type" evidence="2">
    <location>
        <begin position="75"/>
        <end position="116"/>
    </location>
</feature>
<organism evidence="3">
    <name type="scientific">candidate division WOR-3 bacterium</name>
    <dbReference type="NCBI Taxonomy" id="2052148"/>
    <lineage>
        <taxon>Bacteria</taxon>
        <taxon>Bacteria division WOR-3</taxon>
    </lineage>
</organism>
<proteinExistence type="predicted"/>
<dbReference type="InterPro" id="IPR011429">
    <property type="entry name" value="Cyt_c_Planctomycete-type"/>
</dbReference>
<feature type="region of interest" description="Disordered" evidence="1">
    <location>
        <begin position="22"/>
        <end position="46"/>
    </location>
</feature>
<accession>A0A7V3PUL6</accession>
<dbReference type="AlphaFoldDB" id="A0A7V3PUL6"/>
<evidence type="ECO:0000256" key="1">
    <source>
        <dbReference type="SAM" id="MobiDB-lite"/>
    </source>
</evidence>
<reference evidence="3" key="1">
    <citation type="journal article" date="2020" name="mSystems">
        <title>Genome- and Community-Level Interaction Insights into Carbon Utilization and Element Cycling Functions of Hydrothermarchaeota in Hydrothermal Sediment.</title>
        <authorList>
            <person name="Zhou Z."/>
            <person name="Liu Y."/>
            <person name="Xu W."/>
            <person name="Pan J."/>
            <person name="Luo Z.H."/>
            <person name="Li M."/>
        </authorList>
    </citation>
    <scope>NUCLEOTIDE SEQUENCE [LARGE SCALE GENOMIC DNA]</scope>
    <source>
        <strain evidence="3">SpSt-914</strain>
    </source>
</reference>